<sequence>MTIDHYKQTDEMDLRQTLDHHANMFFVIHNDEVQPYCSMVVGKLSVQLGFTQQDMITAFPVEIQDAMKGKEVKFRYHFKQRCLCIYPSPIFHNQKVIKLVGTAMDITPYEKAEQTIEYMATHDKLTNKASEPV</sequence>
<dbReference type="RefSeq" id="WP_244720068.1">
    <property type="nucleotide sequence ID" value="NZ_CP095072.1"/>
</dbReference>
<evidence type="ECO:0008006" key="3">
    <source>
        <dbReference type="Google" id="ProtNLM"/>
    </source>
</evidence>
<proteinExistence type="predicted"/>
<organism evidence="1 2">
    <name type="scientific">Gracilibacillus caseinilyticus</name>
    <dbReference type="NCBI Taxonomy" id="2932256"/>
    <lineage>
        <taxon>Bacteria</taxon>
        <taxon>Bacillati</taxon>
        <taxon>Bacillota</taxon>
        <taxon>Bacilli</taxon>
        <taxon>Bacillales</taxon>
        <taxon>Bacillaceae</taxon>
        <taxon>Gracilibacillus</taxon>
    </lineage>
</organism>
<dbReference type="Proteomes" id="UP000831782">
    <property type="component" value="Chromosome"/>
</dbReference>
<dbReference type="EMBL" id="CP095072">
    <property type="protein sequence ID" value="UOQ48874.1"/>
    <property type="molecule type" value="Genomic_DNA"/>
</dbReference>
<evidence type="ECO:0000313" key="1">
    <source>
        <dbReference type="EMBL" id="UOQ48874.1"/>
    </source>
</evidence>
<keyword evidence="2" id="KW-1185">Reference proteome</keyword>
<protein>
    <recommendedName>
        <fullName evidence="3">PAS domain S-box-containing protein</fullName>
    </recommendedName>
</protein>
<evidence type="ECO:0000313" key="2">
    <source>
        <dbReference type="Proteomes" id="UP000831782"/>
    </source>
</evidence>
<name>A0ABY4EX63_9BACI</name>
<accession>A0ABY4EX63</accession>
<reference evidence="1 2" key="1">
    <citation type="submission" date="2022-04" db="EMBL/GenBank/DDBJ databases">
        <title>Gracilibacillus sp. isolated from saltern.</title>
        <authorList>
            <person name="Won M."/>
            <person name="Lee C.-M."/>
            <person name="Woen H.-Y."/>
            <person name="Kwon S.-W."/>
        </authorList>
    </citation>
    <scope>NUCLEOTIDE SEQUENCE [LARGE SCALE GENOMIC DNA]</scope>
    <source>
        <strain evidence="1 2">SSWR10-1</strain>
    </source>
</reference>
<gene>
    <name evidence="1" type="ORF">MUN88_01670</name>
</gene>